<accession>A0AAE8BMJ6</accession>
<keyword evidence="4" id="KW-1185">Reference proteome</keyword>
<organism evidence="2 4">
    <name type="scientific">Shewanella phage vB_SspM_M16-3</name>
    <dbReference type="NCBI Taxonomy" id="2866684"/>
    <lineage>
        <taxon>Viruses</taxon>
        <taxon>Duplodnaviria</taxon>
        <taxon>Heunggongvirae</taxon>
        <taxon>Uroviricota</taxon>
        <taxon>Caudoviricetes</taxon>
        <taxon>Peduoviridae</taxon>
        <taxon>Arsenicumvirus</taxon>
        <taxon>Arsenicumvirus M163</taxon>
    </lineage>
</organism>
<dbReference type="Proteomes" id="UP000827858">
    <property type="component" value="Segment"/>
</dbReference>
<feature type="transmembrane region" description="Helical" evidence="1">
    <location>
        <begin position="28"/>
        <end position="47"/>
    </location>
</feature>
<keyword evidence="1" id="KW-0472">Membrane</keyword>
<evidence type="ECO:0000313" key="3">
    <source>
        <dbReference type="EMBL" id="QYW06346.1"/>
    </source>
</evidence>
<proteinExistence type="predicted"/>
<reference evidence="2" key="1">
    <citation type="submission" date="2021-07" db="EMBL/GenBank/DDBJ databases">
        <title>Identification, Characterization, and Genomic Analysis of Novel Shewanella Virulent Phage from a Gold Mine.</title>
        <authorList>
            <person name="Bujak K."/>
            <person name="Decewicz P."/>
            <person name="Radlinska M."/>
        </authorList>
    </citation>
    <scope>NUCLEOTIDE SEQUENCE</scope>
</reference>
<keyword evidence="1" id="KW-0812">Transmembrane</keyword>
<evidence type="ECO:0000256" key="1">
    <source>
        <dbReference type="SAM" id="Phobius"/>
    </source>
</evidence>
<feature type="transmembrane region" description="Helical" evidence="1">
    <location>
        <begin position="5"/>
        <end position="22"/>
    </location>
</feature>
<evidence type="ECO:0000313" key="2">
    <source>
        <dbReference type="EMBL" id="QYW06310.1"/>
    </source>
</evidence>
<gene>
    <name evidence="2" type="ORF">M163_p20</name>
    <name evidence="3" type="ORF">M163_p56</name>
</gene>
<sequence length="59" mass="6552">MKISIFYYFAAAFIMLLGLAYNVIEQDFFGSGIFLVSSIVFLALGILKKRLPSKSNNVA</sequence>
<dbReference type="EMBL" id="MZ568829">
    <property type="protein sequence ID" value="QYW06346.1"/>
    <property type="molecule type" value="Genomic_DNA"/>
</dbReference>
<name>A0AAE8BMJ6_9CAUD</name>
<evidence type="ECO:0000313" key="4">
    <source>
        <dbReference type="Proteomes" id="UP000827858"/>
    </source>
</evidence>
<keyword evidence="1" id="KW-1133">Transmembrane helix</keyword>
<dbReference type="EMBL" id="MZ568829">
    <property type="protein sequence ID" value="QYW06310.1"/>
    <property type="molecule type" value="Genomic_DNA"/>
</dbReference>
<protein>
    <submittedName>
        <fullName evidence="2">Two-transmembrane helix containing protein</fullName>
    </submittedName>
</protein>